<evidence type="ECO:0000313" key="2">
    <source>
        <dbReference type="Proteomes" id="UP001271769"/>
    </source>
</evidence>
<proteinExistence type="predicted"/>
<dbReference type="InterPro" id="IPR032710">
    <property type="entry name" value="NTF2-like_dom_sf"/>
</dbReference>
<evidence type="ECO:0000313" key="1">
    <source>
        <dbReference type="EMBL" id="MDY0874008.1"/>
    </source>
</evidence>
<dbReference type="EMBL" id="JAXCLX010000003">
    <property type="protein sequence ID" value="MDY0874008.1"/>
    <property type="molecule type" value="Genomic_DNA"/>
</dbReference>
<protein>
    <recommendedName>
        <fullName evidence="3">SnoaL-like domain-containing protein</fullName>
    </recommendedName>
</protein>
<sequence>MTASDIRQFFDGYARAFTAQDAAGICDHYAFPVQILSEDTGYVFRDRAEMLADMTGFVAFYDKVDFARAEIAKFEFQKLSPTFGQAHVDWALINKQGGHIVDFHTTYTLRLDGKGRAAGAPAIIGILAHTEDSAWRERGVPIDW</sequence>
<keyword evidence="2" id="KW-1185">Reference proteome</keyword>
<dbReference type="RefSeq" id="WP_320502475.1">
    <property type="nucleotide sequence ID" value="NZ_JAXCLX010000003.1"/>
</dbReference>
<reference evidence="1 2" key="1">
    <citation type="journal article" date="2013" name="Antonie Van Leeuwenhoek">
        <title>Dongia rigui sp. nov., isolated from freshwater of a large wetland in Korea.</title>
        <authorList>
            <person name="Baik K.S."/>
            <person name="Hwang Y.M."/>
            <person name="Choi J.S."/>
            <person name="Kwon J."/>
            <person name="Seong C.N."/>
        </authorList>
    </citation>
    <scope>NUCLEOTIDE SEQUENCE [LARGE SCALE GENOMIC DNA]</scope>
    <source>
        <strain evidence="1 2">04SU4-P</strain>
    </source>
</reference>
<dbReference type="Proteomes" id="UP001271769">
    <property type="component" value="Unassembled WGS sequence"/>
</dbReference>
<dbReference type="Gene3D" id="3.10.450.50">
    <property type="match status" value="1"/>
</dbReference>
<accession>A0ABU5E4Z6</accession>
<evidence type="ECO:0008006" key="3">
    <source>
        <dbReference type="Google" id="ProtNLM"/>
    </source>
</evidence>
<gene>
    <name evidence="1" type="ORF">SMD31_18850</name>
</gene>
<organism evidence="1 2">
    <name type="scientific">Dongia rigui</name>
    <dbReference type="NCBI Taxonomy" id="940149"/>
    <lineage>
        <taxon>Bacteria</taxon>
        <taxon>Pseudomonadati</taxon>
        <taxon>Pseudomonadota</taxon>
        <taxon>Alphaproteobacteria</taxon>
        <taxon>Rhodospirillales</taxon>
        <taxon>Dongiaceae</taxon>
        <taxon>Dongia</taxon>
    </lineage>
</organism>
<comment type="caution">
    <text evidence="1">The sequence shown here is derived from an EMBL/GenBank/DDBJ whole genome shotgun (WGS) entry which is preliminary data.</text>
</comment>
<dbReference type="SUPFAM" id="SSF54427">
    <property type="entry name" value="NTF2-like"/>
    <property type="match status" value="1"/>
</dbReference>
<name>A0ABU5E4Z6_9PROT</name>